<dbReference type="GeneID" id="24819546"/>
<dbReference type="HOGENOM" id="CLU_116125_0_0_2"/>
<feature type="compositionally biased region" description="Polar residues" evidence="1">
    <location>
        <begin position="195"/>
        <end position="204"/>
    </location>
</feature>
<name>A0A0D5C0Z1_9ARCH</name>
<evidence type="ECO:0008006" key="4">
    <source>
        <dbReference type="Google" id="ProtNLM"/>
    </source>
</evidence>
<feature type="region of interest" description="Disordered" evidence="1">
    <location>
        <begin position="104"/>
        <end position="204"/>
    </location>
</feature>
<reference evidence="2 3" key="2">
    <citation type="journal article" date="2016" name="ISME J.">
        <title>Physiological and genomic characterization of two novel marine thaumarchaeal strains indicates niche differentiation.</title>
        <authorList>
            <person name="Bayer B."/>
            <person name="Vojvoda J."/>
            <person name="Offre P."/>
            <person name="Alves R.J."/>
            <person name="Elisabeth N.H."/>
            <person name="Garcia J.A."/>
            <person name="Volland J.M."/>
            <person name="Srivastava A."/>
            <person name="Schleper C."/>
            <person name="Herndl G.J."/>
        </authorList>
    </citation>
    <scope>NUCLEOTIDE SEQUENCE [LARGE SCALE GENOMIC DNA]</scope>
    <source>
        <strain evidence="2 3">NF5</strain>
    </source>
</reference>
<accession>A0A0D5C0Z1</accession>
<keyword evidence="3" id="KW-1185">Reference proteome</keyword>
<organism evidence="2 3">
    <name type="scientific">Nitrosopumilus adriaticus</name>
    <dbReference type="NCBI Taxonomy" id="1580092"/>
    <lineage>
        <taxon>Archaea</taxon>
        <taxon>Nitrososphaerota</taxon>
        <taxon>Nitrososphaeria</taxon>
        <taxon>Nitrosopumilales</taxon>
        <taxon>Nitrosopumilaceae</taxon>
        <taxon>Nitrosopumilus</taxon>
    </lineage>
</organism>
<dbReference type="EMBL" id="CP011070">
    <property type="protein sequence ID" value="AJW69995.1"/>
    <property type="molecule type" value="Genomic_DNA"/>
</dbReference>
<sequence>MDEWADYLISEVSYDSEHLINVALRHQETKQGITKGKPVDRLTIASDIKNGLIYITIYSGKNSWKKGHKIQTFSIEGTPYLRIDGNKVKLDYLGDIREFPIPKSELTEKESLPEPITEPEPPSSPRGSLPKDSTEELPQELDLAPEPITEPEPPSSPRGSLPKDSTEELPQELDLAPEPITEPEPPSSPRGSLPKIQQKSFLKN</sequence>
<evidence type="ECO:0000313" key="3">
    <source>
        <dbReference type="Proteomes" id="UP000032408"/>
    </source>
</evidence>
<reference evidence="3" key="1">
    <citation type="submission" date="2015-03" db="EMBL/GenBank/DDBJ databases">
        <title>Characterization of two novel Thaumarchaeota isolated from the Northern Adriatic Sea.</title>
        <authorList>
            <person name="Bayer B."/>
            <person name="Vojvoda J."/>
            <person name="Offre P."/>
            <person name="Srivastava A."/>
            <person name="Elisabeth N."/>
            <person name="Garcia J.A.L."/>
            <person name="Schleper C."/>
            <person name="Herndl G.J."/>
        </authorList>
    </citation>
    <scope>NUCLEOTIDE SEQUENCE [LARGE SCALE GENOMIC DNA]</scope>
    <source>
        <strain evidence="3">NF5</strain>
    </source>
</reference>
<dbReference type="Proteomes" id="UP000032408">
    <property type="component" value="Chromosome"/>
</dbReference>
<protein>
    <recommendedName>
        <fullName evidence="4">DUF3892 domain-containing protein</fullName>
    </recommendedName>
</protein>
<dbReference type="STRING" id="1580092.NADRNF5_0297"/>
<gene>
    <name evidence="2" type="ORF">NADRNF5_0297</name>
</gene>
<dbReference type="KEGG" id="nin:NADRNF5_0297"/>
<evidence type="ECO:0000313" key="2">
    <source>
        <dbReference type="EMBL" id="AJW69995.1"/>
    </source>
</evidence>
<dbReference type="OrthoDB" id="3083at2157"/>
<evidence type="ECO:0000256" key="1">
    <source>
        <dbReference type="SAM" id="MobiDB-lite"/>
    </source>
</evidence>
<dbReference type="AlphaFoldDB" id="A0A0D5C0Z1"/>
<dbReference type="RefSeq" id="WP_192828337.1">
    <property type="nucleotide sequence ID" value="NZ_CP011070.1"/>
</dbReference>
<proteinExistence type="predicted"/>